<evidence type="ECO:0000256" key="9">
    <source>
        <dbReference type="ARBA" id="ARBA00023242"/>
    </source>
</evidence>
<feature type="compositionally biased region" description="Low complexity" evidence="14">
    <location>
        <begin position="492"/>
        <end position="507"/>
    </location>
</feature>
<dbReference type="SMART" id="SM00487">
    <property type="entry name" value="DEXDc"/>
    <property type="match status" value="1"/>
</dbReference>
<evidence type="ECO:0000256" key="7">
    <source>
        <dbReference type="ARBA" id="ARBA00023125"/>
    </source>
</evidence>
<dbReference type="GO" id="GO:0009378">
    <property type="term" value="F:four-way junction helicase activity"/>
    <property type="evidence" value="ECO:0007669"/>
    <property type="project" value="TreeGrafter"/>
</dbReference>
<comment type="catalytic activity">
    <reaction evidence="10">
        <text>Couples ATP hydrolysis with the unwinding of duplex DNA by translocating in the 3'-5' direction.</text>
        <dbReference type="EC" id="5.6.2.4"/>
    </reaction>
</comment>
<evidence type="ECO:0000256" key="12">
    <source>
        <dbReference type="ARBA" id="ARBA00049360"/>
    </source>
</evidence>
<dbReference type="SMART" id="SM00343">
    <property type="entry name" value="ZnF_C2HC"/>
    <property type="match status" value="1"/>
</dbReference>
<dbReference type="InterPro" id="IPR014001">
    <property type="entry name" value="Helicase_ATP-bd"/>
</dbReference>
<dbReference type="InterPro" id="IPR001650">
    <property type="entry name" value="Helicase_C-like"/>
</dbReference>
<feature type="compositionally biased region" description="Basic and acidic residues" evidence="14">
    <location>
        <begin position="295"/>
        <end position="308"/>
    </location>
</feature>
<proteinExistence type="inferred from homology"/>
<dbReference type="CDD" id="cd22289">
    <property type="entry name" value="RecQL4_SLD2_NTD"/>
    <property type="match status" value="1"/>
</dbReference>
<accession>A0A9P0A8U4</accession>
<keyword evidence="4" id="KW-0378">Hydrolase</keyword>
<dbReference type="GO" id="GO:0003677">
    <property type="term" value="F:DNA binding"/>
    <property type="evidence" value="ECO:0007669"/>
    <property type="project" value="UniProtKB-KW"/>
</dbReference>
<dbReference type="Pfam" id="PF00270">
    <property type="entry name" value="DEAD"/>
    <property type="match status" value="1"/>
</dbReference>
<dbReference type="GO" id="GO:0043138">
    <property type="term" value="F:3'-5' DNA helicase activity"/>
    <property type="evidence" value="ECO:0007669"/>
    <property type="project" value="UniProtKB-EC"/>
</dbReference>
<evidence type="ECO:0000256" key="11">
    <source>
        <dbReference type="ARBA" id="ARBA00034808"/>
    </source>
</evidence>
<dbReference type="InterPro" id="IPR027417">
    <property type="entry name" value="P-loop_NTPase"/>
</dbReference>
<keyword evidence="19" id="KW-1185">Reference proteome</keyword>
<gene>
    <name evidence="18" type="ORF">BEMITA_LOCUS5732</name>
</gene>
<dbReference type="GO" id="GO:0016787">
    <property type="term" value="F:hydrolase activity"/>
    <property type="evidence" value="ECO:0007669"/>
    <property type="project" value="UniProtKB-KW"/>
</dbReference>
<dbReference type="SMART" id="SM00490">
    <property type="entry name" value="HELICc"/>
    <property type="match status" value="1"/>
</dbReference>
<dbReference type="GO" id="GO:0005694">
    <property type="term" value="C:chromosome"/>
    <property type="evidence" value="ECO:0007669"/>
    <property type="project" value="TreeGrafter"/>
</dbReference>
<evidence type="ECO:0000256" key="14">
    <source>
        <dbReference type="SAM" id="MobiDB-lite"/>
    </source>
</evidence>
<dbReference type="InterPro" id="IPR036875">
    <property type="entry name" value="Znf_CCHC_sf"/>
</dbReference>
<evidence type="ECO:0000256" key="8">
    <source>
        <dbReference type="ARBA" id="ARBA00023235"/>
    </source>
</evidence>
<feature type="region of interest" description="Disordered" evidence="14">
    <location>
        <begin position="283"/>
        <end position="327"/>
    </location>
</feature>
<feature type="compositionally biased region" description="Basic and acidic residues" evidence="14">
    <location>
        <begin position="91"/>
        <end position="109"/>
    </location>
</feature>
<dbReference type="Proteomes" id="UP001152759">
    <property type="component" value="Chromosome 3"/>
</dbReference>
<dbReference type="GO" id="GO:0005634">
    <property type="term" value="C:nucleus"/>
    <property type="evidence" value="ECO:0007669"/>
    <property type="project" value="UniProtKB-SubCell"/>
</dbReference>
<evidence type="ECO:0000313" key="18">
    <source>
        <dbReference type="EMBL" id="CAH0386646.1"/>
    </source>
</evidence>
<dbReference type="SUPFAM" id="SSF52540">
    <property type="entry name" value="P-loop containing nucleoside triphosphate hydrolases"/>
    <property type="match status" value="1"/>
</dbReference>
<dbReference type="InterPro" id="IPR011545">
    <property type="entry name" value="DEAD/DEAH_box_helicase_dom"/>
</dbReference>
<dbReference type="GO" id="GO:0000724">
    <property type="term" value="P:double-strand break repair via homologous recombination"/>
    <property type="evidence" value="ECO:0007669"/>
    <property type="project" value="TreeGrafter"/>
</dbReference>
<protein>
    <recommendedName>
        <fullName evidence="11">DNA 3'-5' helicase</fullName>
        <ecNumber evidence="11">5.6.2.4</ecNumber>
    </recommendedName>
</protein>
<keyword evidence="9" id="KW-0539">Nucleus</keyword>
<dbReference type="PROSITE" id="PS50158">
    <property type="entry name" value="ZF_CCHC"/>
    <property type="match status" value="1"/>
</dbReference>
<dbReference type="CDD" id="cd18018">
    <property type="entry name" value="DEXHc_RecQ4-like"/>
    <property type="match status" value="1"/>
</dbReference>
<dbReference type="Pfam" id="PF00098">
    <property type="entry name" value="zf-CCHC"/>
    <property type="match status" value="1"/>
</dbReference>
<evidence type="ECO:0000256" key="3">
    <source>
        <dbReference type="ARBA" id="ARBA00022741"/>
    </source>
</evidence>
<evidence type="ECO:0000256" key="13">
    <source>
        <dbReference type="PROSITE-ProRule" id="PRU00047"/>
    </source>
</evidence>
<feature type="compositionally biased region" description="Polar residues" evidence="14">
    <location>
        <begin position="434"/>
        <end position="457"/>
    </location>
</feature>
<feature type="region of interest" description="Disordered" evidence="14">
    <location>
        <begin position="401"/>
        <end position="516"/>
    </location>
</feature>
<dbReference type="Gene3D" id="4.10.60.10">
    <property type="entry name" value="Zinc finger, CCHC-type"/>
    <property type="match status" value="1"/>
</dbReference>
<dbReference type="Gene3D" id="1.10.10.1460">
    <property type="match status" value="1"/>
</dbReference>
<dbReference type="PROSITE" id="PS51192">
    <property type="entry name" value="HELICASE_ATP_BIND_1"/>
    <property type="match status" value="1"/>
</dbReference>
<dbReference type="GO" id="GO:0005737">
    <property type="term" value="C:cytoplasm"/>
    <property type="evidence" value="ECO:0007669"/>
    <property type="project" value="TreeGrafter"/>
</dbReference>
<feature type="domain" description="CCHC-type" evidence="15">
    <location>
        <begin position="681"/>
        <end position="694"/>
    </location>
</feature>
<dbReference type="PANTHER" id="PTHR13710">
    <property type="entry name" value="DNA HELICASE RECQ FAMILY MEMBER"/>
    <property type="match status" value="1"/>
</dbReference>
<sequence>MESSEKILTTHFNKTSKYKLIVKKWESDFKKVHGNNPNRNDIKNAPSDIKAAYKKYWMLKTNELEKSFMDSTFDDCSLNDDFTTDDLRVKEQTTSPETDHSQERTHNLENDCFVHPGDTRISTQLHENKEKSPVISHSVTEENTESNIIDNCLRKSDPLKESNLDNVHCSKFLEMPEQPSKSEDSSGKFSLLKELDSSNMDCPKEQVKCNPGNSTTDINDLEKLNDKGWGSHLNKTMEAAKKSKSLTKSVSSHFLEKLFVGSKFKKKNPRKIKSFSRLNSLKKEELSGKEPASSNHEDGFPVLKKDLNKQSGAEKVMTDSESESMTRDLDDLVKDLVPFNSVISNVSIKKSNPTLSNVPKPLIGETVPSSLTCSRKLDKGWLERCNVRSSIDLMKQNSFDSGIDVSDSNVNTSTQNSSTSTFEASPFSPDNFVFSGNTSSLNTDNNPCDKNNFSSENKVGISHDDPSIDDDDSSDEDLVFDSDSEGERSRSNFRFSNSSFKNKSVSKPNPTEATENHVENISSCEISRSSNFAHDFSLKPETSTELSKDTGILGAESRKRQCTNDDSFMECRLFKRLKETDSTISPNISPIANVPLKNQKIKESPISHIDKRKEEILKKKLASGKANENFVRINIQKKVFVRGKKTMTNSKYKKQQWKAKKKLQNYQTGRSFTSDGDFQTCFKCNEIGHWAKDCCKGQILLPKEEGDDELDCPFPTLEEAEEIANEMKESAHLRKNQMNRDKVQTVQTTYELENTVAPPPEELVDKFSHVEPYFGTNEDGSLIDTPLEVLDALLEFDHKQFRPGQEEAVMRILSGKSTLVTLCTGAGKSLIYQLPAFMYARRSNCITLVVSPLISLMEDQILRIPSFCNAACLHTNQNEAQKNKILDRLKNGEINVLLVSPEAVVASDRMANSGFLRFLPPIAFACIDEAHCVSMWSHNFRPSYLMICRVLRERMGVKTILGLTASATGPTIESIVTHLGINDGLSGVIRDIPLPDNLILSVSRDENRDSALLKLLQGPRFSSFDCIVVYCTRREECERLAAFLRTTLRDIPKPAHIKKSSLSWTAEAYHAGLSSGRRKQVQNGFMKGNVRIVVATVAFGMGINKSNIRGIIHYNMPARCENYVQEVGRAGRDGLPAHCHLFLSSEGQDLNELRRHIYANSIARHTLRRLLEKVFVPCKCPAELSANNSGQSIKSCKRHERAIDIDEIVAQLDVPSENIMTLLCYLEAHPKKWIDILPQSYTMCKVSVYGGEMQLRKACKTCPPLAVAVAEERKKKNSNLRSFEFPVVSLAASIGWDSGIVKRSLSNVMWTEVNGKSKKSGINIEFTNLGFRVLAPGNLPPNELDEALDSLHKQVEFHEQTSLKQLQFLFNCLTEVCFKSSEDCLEEVDMEKSEILKKNIRAYFADDSATTHSIEKIVATGLNNQAQVLGDIRSLVETHRDSMFTGLAIARIFHGISSPNYPAIVWGRTRFWRAHLLEDFKSLVQIATIELIKFRRKWGLQNIHEIPLHDPFHCGFSQINRRSAKPRISRVVLHNFCSYLIYSKRNEPTTNLLLEIFTEYSPGREKISRKFSINNVK</sequence>
<dbReference type="SUPFAM" id="SSF57756">
    <property type="entry name" value="Retrovirus zinc finger-like domains"/>
    <property type="match status" value="1"/>
</dbReference>
<dbReference type="GO" id="GO:0008270">
    <property type="term" value="F:zinc ion binding"/>
    <property type="evidence" value="ECO:0007669"/>
    <property type="project" value="UniProtKB-KW"/>
</dbReference>
<keyword evidence="8" id="KW-0413">Isomerase</keyword>
<evidence type="ECO:0000256" key="6">
    <source>
        <dbReference type="ARBA" id="ARBA00022840"/>
    </source>
</evidence>
<evidence type="ECO:0000259" key="17">
    <source>
        <dbReference type="PROSITE" id="PS51194"/>
    </source>
</evidence>
<keyword evidence="6" id="KW-0067">ATP-binding</keyword>
<evidence type="ECO:0000313" key="19">
    <source>
        <dbReference type="Proteomes" id="UP001152759"/>
    </source>
</evidence>
<evidence type="ECO:0000256" key="1">
    <source>
        <dbReference type="ARBA" id="ARBA00004123"/>
    </source>
</evidence>
<organism evidence="18 19">
    <name type="scientific">Bemisia tabaci</name>
    <name type="common">Sweetpotato whitefly</name>
    <name type="synonym">Aleurodes tabaci</name>
    <dbReference type="NCBI Taxonomy" id="7038"/>
    <lineage>
        <taxon>Eukaryota</taxon>
        <taxon>Metazoa</taxon>
        <taxon>Ecdysozoa</taxon>
        <taxon>Arthropoda</taxon>
        <taxon>Hexapoda</taxon>
        <taxon>Insecta</taxon>
        <taxon>Pterygota</taxon>
        <taxon>Neoptera</taxon>
        <taxon>Paraneoptera</taxon>
        <taxon>Hemiptera</taxon>
        <taxon>Sternorrhyncha</taxon>
        <taxon>Aleyrodoidea</taxon>
        <taxon>Aleyrodidae</taxon>
        <taxon>Aleyrodinae</taxon>
        <taxon>Bemisia</taxon>
    </lineage>
</organism>
<keyword evidence="3" id="KW-0547">Nucleotide-binding</keyword>
<evidence type="ECO:0000256" key="5">
    <source>
        <dbReference type="ARBA" id="ARBA00022806"/>
    </source>
</evidence>
<dbReference type="InterPro" id="IPR001878">
    <property type="entry name" value="Znf_CCHC"/>
</dbReference>
<keyword evidence="13" id="KW-0862">Zinc</keyword>
<evidence type="ECO:0000259" key="16">
    <source>
        <dbReference type="PROSITE" id="PS51192"/>
    </source>
</evidence>
<name>A0A9P0A8U4_BEMTA</name>
<reference evidence="18" key="1">
    <citation type="submission" date="2021-12" db="EMBL/GenBank/DDBJ databases">
        <authorList>
            <person name="King R."/>
        </authorList>
    </citation>
    <scope>NUCLEOTIDE SEQUENCE</scope>
</reference>
<feature type="compositionally biased region" description="Acidic residues" evidence="14">
    <location>
        <begin position="467"/>
        <end position="484"/>
    </location>
</feature>
<dbReference type="EMBL" id="OU963864">
    <property type="protein sequence ID" value="CAH0386646.1"/>
    <property type="molecule type" value="Genomic_DNA"/>
</dbReference>
<comment type="catalytic activity">
    <reaction evidence="12">
        <text>ATP + H2O = ADP + phosphate + H(+)</text>
        <dbReference type="Rhea" id="RHEA:13065"/>
        <dbReference type="ChEBI" id="CHEBI:15377"/>
        <dbReference type="ChEBI" id="CHEBI:15378"/>
        <dbReference type="ChEBI" id="CHEBI:30616"/>
        <dbReference type="ChEBI" id="CHEBI:43474"/>
        <dbReference type="ChEBI" id="CHEBI:456216"/>
    </reaction>
</comment>
<keyword evidence="5" id="KW-0347">Helicase</keyword>
<evidence type="ECO:0000256" key="10">
    <source>
        <dbReference type="ARBA" id="ARBA00034617"/>
    </source>
</evidence>
<dbReference type="GO" id="GO:0005524">
    <property type="term" value="F:ATP binding"/>
    <property type="evidence" value="ECO:0007669"/>
    <property type="project" value="UniProtKB-KW"/>
</dbReference>
<dbReference type="FunFam" id="3.40.50.300:FF:000772">
    <property type="entry name" value="ATP-dependent DNA helicase Q4"/>
    <property type="match status" value="1"/>
</dbReference>
<dbReference type="EC" id="5.6.2.4" evidence="11"/>
<dbReference type="Pfam" id="PF00271">
    <property type="entry name" value="Helicase_C"/>
    <property type="match status" value="1"/>
</dbReference>
<evidence type="ECO:0000256" key="4">
    <source>
        <dbReference type="ARBA" id="ARBA00022801"/>
    </source>
</evidence>
<dbReference type="InterPro" id="IPR004589">
    <property type="entry name" value="DNA_helicase_ATP-dep_RecQ"/>
</dbReference>
<comment type="subcellular location">
    <subcellularLocation>
        <location evidence="1">Nucleus</location>
    </subcellularLocation>
</comment>
<keyword evidence="13" id="KW-0479">Metal-binding</keyword>
<dbReference type="Gene3D" id="3.40.50.300">
    <property type="entry name" value="P-loop containing nucleotide triphosphate hydrolases"/>
    <property type="match status" value="2"/>
</dbReference>
<keyword evidence="7" id="KW-0238">DNA-binding</keyword>
<feature type="compositionally biased region" description="Low complexity" evidence="14">
    <location>
        <begin position="406"/>
        <end position="421"/>
    </location>
</feature>
<dbReference type="NCBIfam" id="TIGR00614">
    <property type="entry name" value="recQ_fam"/>
    <property type="match status" value="1"/>
</dbReference>
<evidence type="ECO:0000256" key="2">
    <source>
        <dbReference type="ARBA" id="ARBA00005446"/>
    </source>
</evidence>
<feature type="domain" description="Helicase ATP-binding" evidence="16">
    <location>
        <begin position="809"/>
        <end position="985"/>
    </location>
</feature>
<dbReference type="PANTHER" id="PTHR13710:SF108">
    <property type="entry name" value="ATP-DEPENDENT DNA HELICASE Q4"/>
    <property type="match status" value="1"/>
</dbReference>
<comment type="similarity">
    <text evidence="2">Belongs to the helicase family. RecQ subfamily.</text>
</comment>
<dbReference type="PROSITE" id="PS51194">
    <property type="entry name" value="HELICASE_CTER"/>
    <property type="match status" value="1"/>
</dbReference>
<feature type="region of interest" description="Disordered" evidence="14">
    <location>
        <begin position="91"/>
        <end position="113"/>
    </location>
</feature>
<evidence type="ECO:0000259" key="15">
    <source>
        <dbReference type="PROSITE" id="PS50158"/>
    </source>
</evidence>
<feature type="domain" description="Helicase C-terminal" evidence="17">
    <location>
        <begin position="1007"/>
        <end position="1182"/>
    </location>
</feature>
<keyword evidence="13" id="KW-0863">Zinc-finger</keyword>